<dbReference type="RefSeq" id="WP_085217858.1">
    <property type="nucleotide sequence ID" value="NZ_LT840185.1"/>
</dbReference>
<dbReference type="STRING" id="941907.SAMN06295910_1084"/>
<dbReference type="GO" id="GO:0004852">
    <property type="term" value="F:uroporphyrinogen-III synthase activity"/>
    <property type="evidence" value="ECO:0007669"/>
    <property type="project" value="InterPro"/>
</dbReference>
<dbReference type="InterPro" id="IPR003754">
    <property type="entry name" value="4pyrrol_synth_uPrphyn_synth"/>
</dbReference>
<gene>
    <name evidence="2" type="ORF">SAMN06295910_1084</name>
</gene>
<dbReference type="GO" id="GO:0033014">
    <property type="term" value="P:tetrapyrrole biosynthetic process"/>
    <property type="evidence" value="ECO:0007669"/>
    <property type="project" value="InterPro"/>
</dbReference>
<sequence>MKLFILRPQPGADRTAASAAALGLDPVIAPLFSVMPIAWDAPEPAIYDALMLTSANAARHAGEDLLRYANLPCYAVGEATADAARDSGLPGIRVGPSDGNALVTMMAADGITCALHLAGADRTVVDAQGIAIDVCTVYRSEAVAKLPRAIAAGGIALLHSPRVGRVLAELASAEIRARLTLAAISTAAAEAVGKGWRGVHAAAAPRDAALLELAAKLCQKGAGQA</sequence>
<dbReference type="SUPFAM" id="SSF69618">
    <property type="entry name" value="HemD-like"/>
    <property type="match status" value="1"/>
</dbReference>
<feature type="domain" description="Tetrapyrrole biosynthesis uroporphyrinogen III synthase" evidence="1">
    <location>
        <begin position="14"/>
        <end position="211"/>
    </location>
</feature>
<evidence type="ECO:0000313" key="3">
    <source>
        <dbReference type="Proteomes" id="UP000192934"/>
    </source>
</evidence>
<evidence type="ECO:0000313" key="2">
    <source>
        <dbReference type="EMBL" id="SMF63472.1"/>
    </source>
</evidence>
<dbReference type="Gene3D" id="3.40.50.10090">
    <property type="match status" value="1"/>
</dbReference>
<keyword evidence="3" id="KW-1185">Reference proteome</keyword>
<proteinExistence type="predicted"/>
<organism evidence="2 3">
    <name type="scientific">Allosphingosinicella indica</name>
    <dbReference type="NCBI Taxonomy" id="941907"/>
    <lineage>
        <taxon>Bacteria</taxon>
        <taxon>Pseudomonadati</taxon>
        <taxon>Pseudomonadota</taxon>
        <taxon>Alphaproteobacteria</taxon>
        <taxon>Sphingomonadales</taxon>
        <taxon>Sphingomonadaceae</taxon>
        <taxon>Allosphingosinicella</taxon>
    </lineage>
</organism>
<protein>
    <submittedName>
        <fullName evidence="2">Uroporphyrinogen-III synthase</fullName>
    </submittedName>
</protein>
<evidence type="ECO:0000259" key="1">
    <source>
        <dbReference type="Pfam" id="PF02602"/>
    </source>
</evidence>
<dbReference type="OrthoDB" id="7424801at2"/>
<dbReference type="CDD" id="cd06578">
    <property type="entry name" value="HemD"/>
    <property type="match status" value="1"/>
</dbReference>
<name>A0A1X7G3Q2_9SPHN</name>
<accession>A0A1X7G3Q2</accession>
<dbReference type="AlphaFoldDB" id="A0A1X7G3Q2"/>
<reference evidence="3" key="1">
    <citation type="submission" date="2017-04" db="EMBL/GenBank/DDBJ databases">
        <authorList>
            <person name="Varghese N."/>
            <person name="Submissions S."/>
        </authorList>
    </citation>
    <scope>NUCLEOTIDE SEQUENCE [LARGE SCALE GENOMIC DNA]</scope>
    <source>
        <strain evidence="3">Dd16</strain>
    </source>
</reference>
<dbReference type="Proteomes" id="UP000192934">
    <property type="component" value="Chromosome I"/>
</dbReference>
<dbReference type="Pfam" id="PF02602">
    <property type="entry name" value="HEM4"/>
    <property type="match status" value="1"/>
</dbReference>
<dbReference type="InterPro" id="IPR036108">
    <property type="entry name" value="4pyrrol_syn_uPrphyn_synt_sf"/>
</dbReference>
<dbReference type="EMBL" id="LT840185">
    <property type="protein sequence ID" value="SMF63472.1"/>
    <property type="molecule type" value="Genomic_DNA"/>
</dbReference>